<feature type="compositionally biased region" description="Low complexity" evidence="1">
    <location>
        <begin position="207"/>
        <end position="222"/>
    </location>
</feature>
<feature type="region of interest" description="Disordered" evidence="1">
    <location>
        <begin position="74"/>
        <end position="101"/>
    </location>
</feature>
<name>A0AAD4D213_9FUNG</name>
<keyword evidence="4" id="KW-1185">Reference proteome</keyword>
<feature type="compositionally biased region" description="Gly residues" evidence="1">
    <location>
        <begin position="86"/>
        <end position="95"/>
    </location>
</feature>
<comment type="caution">
    <text evidence="3">The sequence shown here is derived from an EMBL/GenBank/DDBJ whole genome shotgun (WGS) entry which is preliminary data.</text>
</comment>
<feature type="region of interest" description="Disordered" evidence="1">
    <location>
        <begin position="304"/>
        <end position="329"/>
    </location>
</feature>
<evidence type="ECO:0000256" key="1">
    <source>
        <dbReference type="SAM" id="MobiDB-lite"/>
    </source>
</evidence>
<feature type="transmembrane region" description="Helical" evidence="2">
    <location>
        <begin position="105"/>
        <end position="125"/>
    </location>
</feature>
<keyword evidence="2" id="KW-0472">Membrane</keyword>
<keyword evidence="2" id="KW-1133">Transmembrane helix</keyword>
<feature type="region of interest" description="Disordered" evidence="1">
    <location>
        <begin position="207"/>
        <end position="245"/>
    </location>
</feature>
<evidence type="ECO:0000313" key="4">
    <source>
        <dbReference type="Proteomes" id="UP001194580"/>
    </source>
</evidence>
<protein>
    <submittedName>
        <fullName evidence="3">Uncharacterized protein</fullName>
    </submittedName>
</protein>
<organism evidence="3 4">
    <name type="scientific">Linnemannia exigua</name>
    <dbReference type="NCBI Taxonomy" id="604196"/>
    <lineage>
        <taxon>Eukaryota</taxon>
        <taxon>Fungi</taxon>
        <taxon>Fungi incertae sedis</taxon>
        <taxon>Mucoromycota</taxon>
        <taxon>Mortierellomycotina</taxon>
        <taxon>Mortierellomycetes</taxon>
        <taxon>Mortierellales</taxon>
        <taxon>Mortierellaceae</taxon>
        <taxon>Linnemannia</taxon>
    </lineage>
</organism>
<feature type="compositionally biased region" description="Polar residues" evidence="1">
    <location>
        <begin position="231"/>
        <end position="245"/>
    </location>
</feature>
<dbReference type="CDD" id="cd12087">
    <property type="entry name" value="TM_EGFR-like"/>
    <property type="match status" value="1"/>
</dbReference>
<keyword evidence="2" id="KW-0812">Transmembrane</keyword>
<evidence type="ECO:0000313" key="3">
    <source>
        <dbReference type="EMBL" id="KAG0257120.1"/>
    </source>
</evidence>
<dbReference type="EMBL" id="JAAAIL010002458">
    <property type="protein sequence ID" value="KAG0257120.1"/>
    <property type="molecule type" value="Genomic_DNA"/>
</dbReference>
<gene>
    <name evidence="3" type="ORF">BGZ95_005317</name>
</gene>
<accession>A0AAD4D213</accession>
<evidence type="ECO:0000256" key="2">
    <source>
        <dbReference type="SAM" id="Phobius"/>
    </source>
</evidence>
<sequence length="329" mass="34026">GTDGNTVVYSISPAQSNKLQVVANNGAEVLPFSSNIVATLQNSQIITYRVNGATATFNSFDALTGKWAGIGLAPAPSKPAPSTPGGSNGSNGGANGESSGSSTGAIVGGIVGALVVIALIAFVVIRKRRQKKVGAPAESNVPTYYASDATQQGAAAVAPASYPTQTSGPAYTVPQQSYDPAAQYNQQQQQHQPYQQSPYQPQVFQPLPAQQQQQVQQAQVQPGYDPRLSYNPYSGQAPMVQSTAASPTIFQPSQQQSAYSVSPSQSQQPYVYSPTQSAAAYSQPSPIHFPAQVDVAPIPAPFPAPAAAVGSPGQTPVVYTPPTAAGYSQ</sequence>
<proteinExistence type="predicted"/>
<reference evidence="3" key="1">
    <citation type="journal article" date="2020" name="Fungal Divers.">
        <title>Resolving the Mortierellaceae phylogeny through synthesis of multi-gene phylogenetics and phylogenomics.</title>
        <authorList>
            <person name="Vandepol N."/>
            <person name="Liber J."/>
            <person name="Desiro A."/>
            <person name="Na H."/>
            <person name="Kennedy M."/>
            <person name="Barry K."/>
            <person name="Grigoriev I.V."/>
            <person name="Miller A.N."/>
            <person name="O'Donnell K."/>
            <person name="Stajich J.E."/>
            <person name="Bonito G."/>
        </authorList>
    </citation>
    <scope>NUCLEOTIDE SEQUENCE</scope>
    <source>
        <strain evidence="3">NRRL 28262</strain>
    </source>
</reference>
<feature type="non-terminal residue" evidence="3">
    <location>
        <position position="1"/>
    </location>
</feature>
<dbReference type="AlphaFoldDB" id="A0AAD4D213"/>
<dbReference type="Proteomes" id="UP001194580">
    <property type="component" value="Unassembled WGS sequence"/>
</dbReference>